<dbReference type="Proteomes" id="UP000094527">
    <property type="component" value="Unassembled WGS sequence"/>
</dbReference>
<dbReference type="OMA" id="MAVFITH"/>
<dbReference type="STRING" id="48709.A0A1D2MTN6"/>
<sequence length="320" mass="36373">MEKKFARDCDAFHQLPQVQNLIKGGAENYHQHDANYALVCGNNGAPTIPSFVPDSYFIGQSEMSFFQRLRNFGALAYQILTREFIFLPAIEEVYQKHIPDAPSFHEIARNVSLILGAGHPSFGPLRPTMPDLYKVLWKWEVELKASKEYPKCQDFKVPQQDILGHPKCKLFITHGGLSSLHEAIYHGVPVIGIPFFGDQDWNMAQVEYSGIGLKLELSDITDEYFTNILETILNNPGFEREVQKRSTLFRDRQNSPLEKAVWSIEYVLRHGGAPHLRSPARSFNWGKQTGLPKGTKLRVATGKRKVASKLIRKKVMDMDS</sequence>
<comment type="similarity">
    <text evidence="1">Belongs to the UDP-glycosyltransferase family.</text>
</comment>
<dbReference type="CDD" id="cd03784">
    <property type="entry name" value="GT1_Gtf-like"/>
    <property type="match status" value="1"/>
</dbReference>
<comment type="caution">
    <text evidence="4">The sequence shown here is derived from an EMBL/GenBank/DDBJ whole genome shotgun (WGS) entry which is preliminary data.</text>
</comment>
<gene>
    <name evidence="4" type="ORF">Ocin01_10633</name>
</gene>
<evidence type="ECO:0000256" key="2">
    <source>
        <dbReference type="ARBA" id="ARBA00022676"/>
    </source>
</evidence>
<dbReference type="SUPFAM" id="SSF53756">
    <property type="entry name" value="UDP-Glycosyltransferase/glycogen phosphorylase"/>
    <property type="match status" value="1"/>
</dbReference>
<dbReference type="Pfam" id="PF00201">
    <property type="entry name" value="UDPGT"/>
    <property type="match status" value="1"/>
</dbReference>
<evidence type="ECO:0000256" key="3">
    <source>
        <dbReference type="ARBA" id="ARBA00022679"/>
    </source>
</evidence>
<evidence type="ECO:0000313" key="4">
    <source>
        <dbReference type="EMBL" id="ODM96055.1"/>
    </source>
</evidence>
<organism evidence="4 5">
    <name type="scientific">Orchesella cincta</name>
    <name type="common">Springtail</name>
    <name type="synonym">Podura cincta</name>
    <dbReference type="NCBI Taxonomy" id="48709"/>
    <lineage>
        <taxon>Eukaryota</taxon>
        <taxon>Metazoa</taxon>
        <taxon>Ecdysozoa</taxon>
        <taxon>Arthropoda</taxon>
        <taxon>Hexapoda</taxon>
        <taxon>Collembola</taxon>
        <taxon>Entomobryomorpha</taxon>
        <taxon>Entomobryoidea</taxon>
        <taxon>Orchesellidae</taxon>
        <taxon>Orchesellinae</taxon>
        <taxon>Orchesella</taxon>
    </lineage>
</organism>
<dbReference type="Gene3D" id="3.40.50.2000">
    <property type="entry name" value="Glycogen Phosphorylase B"/>
    <property type="match status" value="1"/>
</dbReference>
<dbReference type="OrthoDB" id="5835829at2759"/>
<reference evidence="4 5" key="1">
    <citation type="journal article" date="2016" name="Genome Biol. Evol.">
        <title>Gene Family Evolution Reflects Adaptation to Soil Environmental Stressors in the Genome of the Collembolan Orchesella cincta.</title>
        <authorList>
            <person name="Faddeeva-Vakhrusheva A."/>
            <person name="Derks M.F."/>
            <person name="Anvar S.Y."/>
            <person name="Agamennone V."/>
            <person name="Suring W."/>
            <person name="Smit S."/>
            <person name="van Straalen N.M."/>
            <person name="Roelofs D."/>
        </authorList>
    </citation>
    <scope>NUCLEOTIDE SEQUENCE [LARGE SCALE GENOMIC DNA]</scope>
    <source>
        <tissue evidence="4">Mixed pool</tissue>
    </source>
</reference>
<accession>A0A1D2MTN6</accession>
<evidence type="ECO:0000256" key="1">
    <source>
        <dbReference type="ARBA" id="ARBA00009995"/>
    </source>
</evidence>
<keyword evidence="2" id="KW-0328">Glycosyltransferase</keyword>
<name>A0A1D2MTN6_ORCCI</name>
<evidence type="ECO:0000313" key="5">
    <source>
        <dbReference type="Proteomes" id="UP000094527"/>
    </source>
</evidence>
<dbReference type="PANTHER" id="PTHR48043:SF159">
    <property type="entry name" value="EG:EG0003.4 PROTEIN-RELATED"/>
    <property type="match status" value="1"/>
</dbReference>
<protein>
    <submittedName>
        <fullName evidence="4">UDP-glucuronosyltransferase 2C1</fullName>
    </submittedName>
</protein>
<dbReference type="AlphaFoldDB" id="A0A1D2MTN6"/>
<keyword evidence="3 4" id="KW-0808">Transferase</keyword>
<keyword evidence="5" id="KW-1185">Reference proteome</keyword>
<dbReference type="InterPro" id="IPR002213">
    <property type="entry name" value="UDP_glucos_trans"/>
</dbReference>
<proteinExistence type="inferred from homology"/>
<dbReference type="EMBL" id="LJIJ01000588">
    <property type="protein sequence ID" value="ODM96055.1"/>
    <property type="molecule type" value="Genomic_DNA"/>
</dbReference>
<dbReference type="GO" id="GO:0008194">
    <property type="term" value="F:UDP-glycosyltransferase activity"/>
    <property type="evidence" value="ECO:0007669"/>
    <property type="project" value="InterPro"/>
</dbReference>
<dbReference type="InterPro" id="IPR050271">
    <property type="entry name" value="UDP-glycosyltransferase"/>
</dbReference>
<dbReference type="PANTHER" id="PTHR48043">
    <property type="entry name" value="EG:EG0003.4 PROTEIN-RELATED"/>
    <property type="match status" value="1"/>
</dbReference>